<dbReference type="Proteomes" id="UP001177670">
    <property type="component" value="Unassembled WGS sequence"/>
</dbReference>
<proteinExistence type="predicted"/>
<evidence type="ECO:0000313" key="2">
    <source>
        <dbReference type="Proteomes" id="UP001177670"/>
    </source>
</evidence>
<accession>A0AA40FIB7</accession>
<evidence type="ECO:0000313" key="1">
    <source>
        <dbReference type="EMBL" id="KAK1119535.1"/>
    </source>
</evidence>
<organism evidence="1 2">
    <name type="scientific">Melipona bicolor</name>
    <dbReference type="NCBI Taxonomy" id="60889"/>
    <lineage>
        <taxon>Eukaryota</taxon>
        <taxon>Metazoa</taxon>
        <taxon>Ecdysozoa</taxon>
        <taxon>Arthropoda</taxon>
        <taxon>Hexapoda</taxon>
        <taxon>Insecta</taxon>
        <taxon>Pterygota</taxon>
        <taxon>Neoptera</taxon>
        <taxon>Endopterygota</taxon>
        <taxon>Hymenoptera</taxon>
        <taxon>Apocrita</taxon>
        <taxon>Aculeata</taxon>
        <taxon>Apoidea</taxon>
        <taxon>Anthophila</taxon>
        <taxon>Apidae</taxon>
        <taxon>Melipona</taxon>
    </lineage>
</organism>
<gene>
    <name evidence="1" type="ORF">K0M31_013358</name>
</gene>
<keyword evidence="2" id="KW-1185">Reference proteome</keyword>
<comment type="caution">
    <text evidence="1">The sequence shown here is derived from an EMBL/GenBank/DDBJ whole genome shotgun (WGS) entry which is preliminary data.</text>
</comment>
<reference evidence="1" key="1">
    <citation type="submission" date="2021-10" db="EMBL/GenBank/DDBJ databases">
        <title>Melipona bicolor Genome sequencing and assembly.</title>
        <authorList>
            <person name="Araujo N.S."/>
            <person name="Arias M.C."/>
        </authorList>
    </citation>
    <scope>NUCLEOTIDE SEQUENCE</scope>
    <source>
        <strain evidence="1">USP_2M_L1-L4_2017</strain>
        <tissue evidence="1">Whole body</tissue>
    </source>
</reference>
<sequence>MSLTRKFSASVVVALRRACAALVRRTSASRSQDSHRIASIQLTKSIGEMQSTDRRGYYVSLEWPLSNAYASNQVCNSETVLLLGQRRTSAEPKMARDASLW</sequence>
<dbReference type="EMBL" id="JAHYIQ010000036">
    <property type="protein sequence ID" value="KAK1119535.1"/>
    <property type="molecule type" value="Genomic_DNA"/>
</dbReference>
<protein>
    <submittedName>
        <fullName evidence="1">Uncharacterized protein</fullName>
    </submittedName>
</protein>
<dbReference type="AlphaFoldDB" id="A0AA40FIB7"/>
<name>A0AA40FIB7_9HYME</name>